<reference evidence="6" key="1">
    <citation type="submission" date="2016-06" db="UniProtKB">
        <authorList>
            <consortium name="WormBaseParasite"/>
        </authorList>
    </citation>
    <scope>IDENTIFICATION</scope>
</reference>
<protein>
    <submittedName>
        <fullName evidence="6">E3 ubiquitin-protein ligase HUWE1</fullName>
    </submittedName>
</protein>
<dbReference type="InterPro" id="IPR009060">
    <property type="entry name" value="UBA-like_sf"/>
</dbReference>
<dbReference type="InterPro" id="IPR015940">
    <property type="entry name" value="UBA"/>
</dbReference>
<dbReference type="EMBL" id="UYWY01024244">
    <property type="protein sequence ID" value="VDM48537.1"/>
    <property type="molecule type" value="Genomic_DNA"/>
</dbReference>
<proteinExistence type="predicted"/>
<feature type="compositionally biased region" description="Basic and acidic residues" evidence="1">
    <location>
        <begin position="396"/>
        <end position="415"/>
    </location>
</feature>
<evidence type="ECO:0000313" key="5">
    <source>
        <dbReference type="Proteomes" id="UP000050794"/>
    </source>
</evidence>
<accession>A0A183V8Z6</accession>
<evidence type="ECO:0000259" key="2">
    <source>
        <dbReference type="PROSITE" id="PS50030"/>
    </source>
</evidence>
<dbReference type="InterPro" id="IPR004170">
    <property type="entry name" value="WWE_dom"/>
</dbReference>
<dbReference type="Gene3D" id="1.10.8.10">
    <property type="entry name" value="DNA helicase RuvA subunit, C-terminal domain"/>
    <property type="match status" value="1"/>
</dbReference>
<name>A0A183V8Z6_TOXCA</name>
<dbReference type="SUPFAM" id="SSF46934">
    <property type="entry name" value="UBA-like"/>
    <property type="match status" value="1"/>
</dbReference>
<organism evidence="5 6">
    <name type="scientific">Toxocara canis</name>
    <name type="common">Canine roundworm</name>
    <dbReference type="NCBI Taxonomy" id="6265"/>
    <lineage>
        <taxon>Eukaryota</taxon>
        <taxon>Metazoa</taxon>
        <taxon>Ecdysozoa</taxon>
        <taxon>Nematoda</taxon>
        <taxon>Chromadorea</taxon>
        <taxon>Rhabditida</taxon>
        <taxon>Spirurina</taxon>
        <taxon>Ascaridomorpha</taxon>
        <taxon>Ascaridoidea</taxon>
        <taxon>Toxocaridae</taxon>
        <taxon>Toxocara</taxon>
    </lineage>
</organism>
<evidence type="ECO:0000256" key="1">
    <source>
        <dbReference type="SAM" id="MobiDB-lite"/>
    </source>
</evidence>
<dbReference type="Gene3D" id="3.30.720.50">
    <property type="match status" value="1"/>
</dbReference>
<dbReference type="InterPro" id="IPR041918">
    <property type="entry name" value="UBA_HUWE1"/>
</dbReference>
<dbReference type="Pfam" id="PF02825">
    <property type="entry name" value="WWE"/>
    <property type="match status" value="1"/>
</dbReference>
<dbReference type="WBParaSite" id="TCNE_0001721701-mRNA-1">
    <property type="protein sequence ID" value="TCNE_0001721701-mRNA-1"/>
    <property type="gene ID" value="TCNE_0001721701"/>
</dbReference>
<feature type="region of interest" description="Disordered" evidence="1">
    <location>
        <begin position="380"/>
        <end position="420"/>
    </location>
</feature>
<dbReference type="InterPro" id="IPR037197">
    <property type="entry name" value="WWE_dom_sf"/>
</dbReference>
<dbReference type="AlphaFoldDB" id="A0A183V8Z6"/>
<gene>
    <name evidence="4" type="ORF">TCNE_LOCUS17216</name>
</gene>
<feature type="domain" description="WWE" evidence="3">
    <location>
        <begin position="566"/>
        <end position="647"/>
    </location>
</feature>
<sequence>MLVAYFYRILTWESAVLQAFNSVIKVSSATQTEDVEEVDMGAVRLPCNADEEHACGSVGTESVPRKSTPCPLCLQRLVMREDCWLRTKSGVTALGRCQRQLSELMAMLAKVCTSIPPRRRTHEPLAVTPDKNAVSLATHLFAAYKVALEWQPKHCADPAVLLPYLNGWITTISGILFDERRIPYHLLLSAFYHSGCHNMYFSLIVRYISLEVHREHSMEVEQLLQAWLSLTERLVNADAFNHSRHRLAQDCEEAKRFPAQKYLTLAQQDALRQVNAIFALLMSSTKAGNANVAVCELTVSLYRQLIKGLIPSADPSNKTAVSADERNRLIAELDEASINFLVDMGFERDAVIEALFEYATVEEATEFLVANDRQQHALANDSRVDELEDVESAEMGEEKKEAEVGETEAEVKLDEAPPPPLSEVTPLDVNAILESTCTEVVPACMQMMELGVELVFNTSELLLAIVDDMNKEWRVNVLVKQYFVTDSDDVLVHSLSTRLHLSCLLWSAIANEYLVECAQCSLQCMLLSLLELTASMQPPPSHTFVKLIAPVCLWLDLYEKMLTMKCNKSKMEKVVESLTWKYWDTDERGGAFTWVNYRPASSHILTRAFYEGNAGANLSIAGKQYAVSFVTMSQRNVDSHVERPITVVARLKENVNTDEFFRPDDSIVEWNEVVRTRMVPVVISLMSVQGLDSNAIHALLILAARITRNAEVAAQMLREGGVQAVVNVAGTPLATRALLVALVVRHCLDDDTSLCQIFEKTIRTVAAGGYNLNPSSSRWHHRMPRTTREWLHAMRALAPLCARHPRLFMSTMERVARKQNGQISAVPVPPCESGPKLPPPSAPIRQVVQQLMGHVMDFSWDNNNRVVTRASLIRLIAELVKSYSAVATLVAESQHPSAHSALVTLLDKCIVPASDADSGDSPSSAAELLTSVKSLVISLASCNHSPKAQEALVTDLGIALRVALADLDSKIATVKIKALCDMIVLARDVCPAGGHEARATGSAHSQLNPILRLLVKKRICIELAKVPWHLNLSTKEGVDALNHVLKTLDELTRSIN</sequence>
<dbReference type="PROSITE" id="PS50030">
    <property type="entry name" value="UBA"/>
    <property type="match status" value="1"/>
</dbReference>
<evidence type="ECO:0000313" key="6">
    <source>
        <dbReference type="WBParaSite" id="TCNE_0001721701-mRNA-1"/>
    </source>
</evidence>
<feature type="compositionally biased region" description="Acidic residues" evidence="1">
    <location>
        <begin position="386"/>
        <end position="395"/>
    </location>
</feature>
<dbReference type="SUPFAM" id="SSF117839">
    <property type="entry name" value="WWE domain"/>
    <property type="match status" value="1"/>
</dbReference>
<evidence type="ECO:0000259" key="3">
    <source>
        <dbReference type="PROSITE" id="PS50918"/>
    </source>
</evidence>
<dbReference type="CDD" id="cd14288">
    <property type="entry name" value="UBA_HUWE1"/>
    <property type="match status" value="1"/>
</dbReference>
<evidence type="ECO:0000313" key="4">
    <source>
        <dbReference type="EMBL" id="VDM48537.1"/>
    </source>
</evidence>
<dbReference type="PROSITE" id="PS50918">
    <property type="entry name" value="WWE"/>
    <property type="match status" value="1"/>
</dbReference>
<keyword evidence="5" id="KW-1185">Reference proteome</keyword>
<dbReference type="Proteomes" id="UP000050794">
    <property type="component" value="Unassembled WGS sequence"/>
</dbReference>
<feature type="domain" description="UBA" evidence="2">
    <location>
        <begin position="332"/>
        <end position="371"/>
    </location>
</feature>
<reference evidence="4 5" key="2">
    <citation type="submission" date="2018-11" db="EMBL/GenBank/DDBJ databases">
        <authorList>
            <consortium name="Pathogen Informatics"/>
        </authorList>
    </citation>
    <scope>NUCLEOTIDE SEQUENCE [LARGE SCALE GENOMIC DNA]</scope>
</reference>